<name>A0A1Q5UM12_9EURO</name>
<keyword evidence="3" id="KW-1185">Reference proteome</keyword>
<keyword evidence="1" id="KW-0472">Membrane</keyword>
<dbReference type="EMBL" id="MNBE01000128">
    <property type="protein sequence ID" value="OKP13536.1"/>
    <property type="molecule type" value="Genomic_DNA"/>
</dbReference>
<evidence type="ECO:0000256" key="1">
    <source>
        <dbReference type="SAM" id="Phobius"/>
    </source>
</evidence>
<keyword evidence="1" id="KW-1133">Transmembrane helix</keyword>
<reference evidence="2 3" key="1">
    <citation type="submission" date="2016-10" db="EMBL/GenBank/DDBJ databases">
        <title>Genome sequence of the ascomycete fungus Penicillium subrubescens.</title>
        <authorList>
            <person name="De Vries R.P."/>
            <person name="Peng M."/>
            <person name="Dilokpimol A."/>
            <person name="Hilden K."/>
            <person name="Makela M.R."/>
            <person name="Grigoriev I."/>
            <person name="Riley R."/>
            <person name="Granchi Z."/>
        </authorList>
    </citation>
    <scope>NUCLEOTIDE SEQUENCE [LARGE SCALE GENOMIC DNA]</scope>
    <source>
        <strain evidence="2 3">CBS 132785</strain>
    </source>
</reference>
<organism evidence="2 3">
    <name type="scientific">Penicillium subrubescens</name>
    <dbReference type="NCBI Taxonomy" id="1316194"/>
    <lineage>
        <taxon>Eukaryota</taxon>
        <taxon>Fungi</taxon>
        <taxon>Dikarya</taxon>
        <taxon>Ascomycota</taxon>
        <taxon>Pezizomycotina</taxon>
        <taxon>Eurotiomycetes</taxon>
        <taxon>Eurotiomycetidae</taxon>
        <taxon>Eurotiales</taxon>
        <taxon>Aspergillaceae</taxon>
        <taxon>Penicillium</taxon>
    </lineage>
</organism>
<protein>
    <submittedName>
        <fullName evidence="2">Uncharacterized protein</fullName>
    </submittedName>
</protein>
<evidence type="ECO:0000313" key="3">
    <source>
        <dbReference type="Proteomes" id="UP000186955"/>
    </source>
</evidence>
<keyword evidence="1" id="KW-0812">Transmembrane</keyword>
<comment type="caution">
    <text evidence="2">The sequence shown here is derived from an EMBL/GenBank/DDBJ whole genome shotgun (WGS) entry which is preliminary data.</text>
</comment>
<evidence type="ECO:0000313" key="2">
    <source>
        <dbReference type="EMBL" id="OKP13536.1"/>
    </source>
</evidence>
<dbReference type="AlphaFoldDB" id="A0A1Q5UM12"/>
<accession>A0A1Q5UM12</accession>
<dbReference type="Proteomes" id="UP000186955">
    <property type="component" value="Unassembled WGS sequence"/>
</dbReference>
<proteinExistence type="predicted"/>
<gene>
    <name evidence="2" type="ORF">PENSUB_727</name>
</gene>
<sequence>MFAFIHAWVKANGHFDISPREALAAPTTDEGTYIQSIVILTFSVVSFIAAGWIVLSFASVLVLSRIYYRGPEPAVGNMGFCEPKQQKDQEGTIDAYNMCQE</sequence>
<feature type="transmembrane region" description="Helical" evidence="1">
    <location>
        <begin position="37"/>
        <end position="63"/>
    </location>
</feature>